<dbReference type="RefSeq" id="WP_192014362.1">
    <property type="nucleotide sequence ID" value="NZ_JACYTP010000001.1"/>
</dbReference>
<comment type="caution">
    <text evidence="1">The sequence shown here is derived from an EMBL/GenBank/DDBJ whole genome shotgun (WGS) entry which is preliminary data.</text>
</comment>
<reference evidence="1 2" key="1">
    <citation type="submission" date="2020-09" db="EMBL/GenBank/DDBJ databases">
        <title>Photobacterium sp. CAU 1568 isolated from sand of Sido Beach.</title>
        <authorList>
            <person name="Kim W."/>
        </authorList>
    </citation>
    <scope>NUCLEOTIDE SEQUENCE [LARGE SCALE GENOMIC DNA]</scope>
    <source>
        <strain evidence="1 2">CAU 1568</strain>
    </source>
</reference>
<accession>A0ABR9BG95</accession>
<proteinExistence type="predicted"/>
<gene>
    <name evidence="1" type="ORF">IFO68_02575</name>
</gene>
<name>A0ABR9BG95_9GAMM</name>
<protein>
    <submittedName>
        <fullName evidence="1">Uncharacterized protein</fullName>
    </submittedName>
</protein>
<keyword evidence="2" id="KW-1185">Reference proteome</keyword>
<evidence type="ECO:0000313" key="2">
    <source>
        <dbReference type="Proteomes" id="UP000649768"/>
    </source>
</evidence>
<sequence>MSSFTKYCKIDSLELSAESVRDIQSINDKLELGDILATFAVAVPFVEIFSKKMKPHKRIETIAQYDWDVFADALLAVPTITRNRVNMIAESRAFETNGKERQFWSCVEKASR</sequence>
<dbReference type="EMBL" id="JACYTP010000001">
    <property type="protein sequence ID" value="MBD8511589.1"/>
    <property type="molecule type" value="Genomic_DNA"/>
</dbReference>
<organism evidence="1 2">
    <name type="scientific">Photobacterium arenosum</name>
    <dbReference type="NCBI Taxonomy" id="2774143"/>
    <lineage>
        <taxon>Bacteria</taxon>
        <taxon>Pseudomonadati</taxon>
        <taxon>Pseudomonadota</taxon>
        <taxon>Gammaproteobacteria</taxon>
        <taxon>Vibrionales</taxon>
        <taxon>Vibrionaceae</taxon>
        <taxon>Photobacterium</taxon>
    </lineage>
</organism>
<evidence type="ECO:0000313" key="1">
    <source>
        <dbReference type="EMBL" id="MBD8511589.1"/>
    </source>
</evidence>
<dbReference type="Proteomes" id="UP000649768">
    <property type="component" value="Unassembled WGS sequence"/>
</dbReference>